<keyword evidence="1" id="KW-0472">Membrane</keyword>
<dbReference type="EMBL" id="CP104003">
    <property type="protein sequence ID" value="UWM53440.1"/>
    <property type="molecule type" value="Genomic_DNA"/>
</dbReference>
<dbReference type="Proteomes" id="UP001057580">
    <property type="component" value="Chromosome"/>
</dbReference>
<dbReference type="AlphaFoldDB" id="A0A9E7R2I0"/>
<feature type="transmembrane region" description="Helical" evidence="1">
    <location>
        <begin position="59"/>
        <end position="84"/>
    </location>
</feature>
<keyword evidence="2" id="KW-0378">Hydrolase</keyword>
<proteinExistence type="predicted"/>
<reference evidence="2" key="1">
    <citation type="submission" date="2022-09" db="EMBL/GenBank/DDBJ databases">
        <title>Diverse halophilic archaea isolated from saline environments.</title>
        <authorList>
            <person name="Cui H.-L."/>
        </authorList>
    </citation>
    <scope>NUCLEOTIDE SEQUENCE</scope>
    <source>
        <strain evidence="2">ZS-35-S2</strain>
    </source>
</reference>
<dbReference type="GO" id="GO:0016787">
    <property type="term" value="F:hydrolase activity"/>
    <property type="evidence" value="ECO:0007669"/>
    <property type="project" value="UniProtKB-KW"/>
</dbReference>
<dbReference type="KEGG" id="ssai:N0B31_14990"/>
<dbReference type="GeneID" id="74943754"/>
<evidence type="ECO:0000313" key="3">
    <source>
        <dbReference type="Proteomes" id="UP001057580"/>
    </source>
</evidence>
<keyword evidence="1" id="KW-0812">Transmembrane</keyword>
<keyword evidence="1" id="KW-1133">Transmembrane helix</keyword>
<evidence type="ECO:0000256" key="1">
    <source>
        <dbReference type="SAM" id="Phobius"/>
    </source>
</evidence>
<evidence type="ECO:0000313" key="2">
    <source>
        <dbReference type="EMBL" id="UWM53440.1"/>
    </source>
</evidence>
<keyword evidence="3" id="KW-1185">Reference proteome</keyword>
<gene>
    <name evidence="2" type="ORF">N0B31_14990</name>
</gene>
<protein>
    <submittedName>
        <fullName evidence="2">Metal-dependent hydrolase</fullName>
    </submittedName>
</protein>
<organism evidence="2 3">
    <name type="scientific">Salinirubellus salinus</name>
    <dbReference type="NCBI Taxonomy" id="1364945"/>
    <lineage>
        <taxon>Archaea</taxon>
        <taxon>Methanobacteriati</taxon>
        <taxon>Methanobacteriota</taxon>
        <taxon>Stenosarchaea group</taxon>
        <taxon>Halobacteria</taxon>
        <taxon>Halobacteriales</taxon>
        <taxon>Natronomonadaceae</taxon>
        <taxon>Salinirubellus</taxon>
    </lineage>
</organism>
<dbReference type="RefSeq" id="WP_260592434.1">
    <property type="nucleotide sequence ID" value="NZ_CP104003.1"/>
</dbReference>
<name>A0A9E7R2I0_9EURY</name>
<accession>A0A9E7R2I0</accession>
<feature type="transmembrane region" description="Helical" evidence="1">
    <location>
        <begin position="154"/>
        <end position="171"/>
    </location>
</feature>
<sequence length="183" mass="19290">MVVTHVAVALAFAVPVALAAPQFATPAAVGAIVGGVFPDLDLLVGEHRRTLHFPVFGPVLAVPGVVLAFLVPTPLTVALALALVGGGLHSASDVLGAGEELRPWERTNTNAVYDHVSGRWWQARYVFPYDGSPQDLGLAVVAGVPVLLVYDGPVRWGLGAALGVAVVYAVLRRRLVPYFERIL</sequence>